<name>A0A1Z5K994_FISSO</name>
<reference evidence="1 2" key="1">
    <citation type="journal article" date="2015" name="Plant Cell">
        <title>Oil accumulation by the oleaginous diatom Fistulifera solaris as revealed by the genome and transcriptome.</title>
        <authorList>
            <person name="Tanaka T."/>
            <person name="Maeda Y."/>
            <person name="Veluchamy A."/>
            <person name="Tanaka M."/>
            <person name="Abida H."/>
            <person name="Marechal E."/>
            <person name="Bowler C."/>
            <person name="Muto M."/>
            <person name="Sunaga Y."/>
            <person name="Tanaka M."/>
            <person name="Yoshino T."/>
            <person name="Taniguchi T."/>
            <person name="Fukuda Y."/>
            <person name="Nemoto M."/>
            <person name="Matsumoto M."/>
            <person name="Wong P.S."/>
            <person name="Aburatani S."/>
            <person name="Fujibuchi W."/>
        </authorList>
    </citation>
    <scope>NUCLEOTIDE SEQUENCE [LARGE SCALE GENOMIC DNA]</scope>
    <source>
        <strain evidence="1 2">JPCC DA0580</strain>
    </source>
</reference>
<proteinExistence type="predicted"/>
<accession>A0A1Z5K994</accession>
<evidence type="ECO:0000313" key="2">
    <source>
        <dbReference type="Proteomes" id="UP000198406"/>
    </source>
</evidence>
<dbReference type="EMBL" id="BDSP01000191">
    <property type="protein sequence ID" value="GAX22863.1"/>
    <property type="molecule type" value="Genomic_DNA"/>
</dbReference>
<comment type="caution">
    <text evidence="1">The sequence shown here is derived from an EMBL/GenBank/DDBJ whole genome shotgun (WGS) entry which is preliminary data.</text>
</comment>
<sequence length="80" mass="8817">MLSFLLRALKRTRNPSGSIAVHVIAFQSWILPLIGKQALDLPSISTRARARTNAYSTKCQIGSETKNGELSIESNVKITF</sequence>
<keyword evidence="2" id="KW-1185">Reference proteome</keyword>
<dbReference type="AlphaFoldDB" id="A0A1Z5K994"/>
<protein>
    <submittedName>
        <fullName evidence="1">Uncharacterized protein</fullName>
    </submittedName>
</protein>
<organism evidence="1 2">
    <name type="scientific">Fistulifera solaris</name>
    <name type="common">Oleaginous diatom</name>
    <dbReference type="NCBI Taxonomy" id="1519565"/>
    <lineage>
        <taxon>Eukaryota</taxon>
        <taxon>Sar</taxon>
        <taxon>Stramenopiles</taxon>
        <taxon>Ochrophyta</taxon>
        <taxon>Bacillariophyta</taxon>
        <taxon>Bacillariophyceae</taxon>
        <taxon>Bacillariophycidae</taxon>
        <taxon>Naviculales</taxon>
        <taxon>Naviculaceae</taxon>
        <taxon>Fistulifera</taxon>
    </lineage>
</organism>
<evidence type="ECO:0000313" key="1">
    <source>
        <dbReference type="EMBL" id="GAX22863.1"/>
    </source>
</evidence>
<dbReference type="InParanoid" id="A0A1Z5K994"/>
<gene>
    <name evidence="1" type="ORF">FisN_24Lu180</name>
</gene>
<dbReference type="Proteomes" id="UP000198406">
    <property type="component" value="Unassembled WGS sequence"/>
</dbReference>